<dbReference type="Proteomes" id="UP000237881">
    <property type="component" value="Unassembled WGS sequence"/>
</dbReference>
<comment type="caution">
    <text evidence="2">The sequence shown here is derived from an EMBL/GenBank/DDBJ whole genome shotgun (WGS) entry which is preliminary data.</text>
</comment>
<sequence length="117" mass="12547">MWELAHRTRAESASTVVRSRAATSAEAIAEVRAVIPEDHVILYMLRLDGGPRSALLPCRAVGCLAVGREADDFAQRGQQGHQQADVEQRRDDPSDDPVAIVGPEGGDQEAESDLEGA</sequence>
<dbReference type="RefSeq" id="WP_104262226.1">
    <property type="nucleotide sequence ID" value="NZ_PSUL01000012.1"/>
</dbReference>
<reference evidence="2 3" key="1">
    <citation type="submission" date="2018-02" db="EMBL/GenBank/DDBJ databases">
        <title>Bacteriophage NCPPB3778 and a type I-E CRISPR drive the evolution of the US Biological Select Agent, Rathayibacter toxicus.</title>
        <authorList>
            <person name="Davis E.W.II."/>
            <person name="Tabima J.F."/>
            <person name="Weisberg A.J."/>
            <person name="Lopes L.D."/>
            <person name="Wiseman M.S."/>
            <person name="Wiseman M.S."/>
            <person name="Pupko T."/>
            <person name="Belcher M.S."/>
            <person name="Sechler A.J."/>
            <person name="Tancos M.A."/>
            <person name="Schroeder B.K."/>
            <person name="Murray T.D."/>
            <person name="Luster D.G."/>
            <person name="Schneider W.L."/>
            <person name="Rogers E."/>
            <person name="Andreote F.D."/>
            <person name="Grunwald N.J."/>
            <person name="Putnam M.L."/>
            <person name="Chang J.H."/>
        </authorList>
    </citation>
    <scope>NUCLEOTIDE SEQUENCE [LARGE SCALE GENOMIC DNA]</scope>
    <source>
        <strain evidence="2 3">AY1I9</strain>
    </source>
</reference>
<dbReference type="EMBL" id="PSUL01000012">
    <property type="protein sequence ID" value="PPF14341.1"/>
    <property type="molecule type" value="Genomic_DNA"/>
</dbReference>
<evidence type="ECO:0000313" key="2">
    <source>
        <dbReference type="EMBL" id="PPF14341.1"/>
    </source>
</evidence>
<name>A0ABD6W9A5_RATRA</name>
<proteinExistence type="predicted"/>
<feature type="compositionally biased region" description="Acidic residues" evidence="1">
    <location>
        <begin position="106"/>
        <end position="117"/>
    </location>
</feature>
<evidence type="ECO:0000313" key="3">
    <source>
        <dbReference type="Proteomes" id="UP000237881"/>
    </source>
</evidence>
<feature type="region of interest" description="Disordered" evidence="1">
    <location>
        <begin position="73"/>
        <end position="117"/>
    </location>
</feature>
<evidence type="ECO:0000256" key="1">
    <source>
        <dbReference type="SAM" id="MobiDB-lite"/>
    </source>
</evidence>
<organism evidence="2 3">
    <name type="scientific">Rathayibacter rathayi</name>
    <name type="common">Corynebacterium rathayi</name>
    <dbReference type="NCBI Taxonomy" id="33887"/>
    <lineage>
        <taxon>Bacteria</taxon>
        <taxon>Bacillati</taxon>
        <taxon>Actinomycetota</taxon>
        <taxon>Actinomycetes</taxon>
        <taxon>Micrococcales</taxon>
        <taxon>Microbacteriaceae</taxon>
        <taxon>Rathayibacter</taxon>
    </lineage>
</organism>
<protein>
    <submittedName>
        <fullName evidence="2">Uncharacterized protein</fullName>
    </submittedName>
</protein>
<dbReference type="AlphaFoldDB" id="A0ABD6W9A5"/>
<accession>A0ABD6W9A5</accession>
<gene>
    <name evidence="2" type="ORF">C5C04_07005</name>
</gene>